<dbReference type="Pfam" id="PF25601">
    <property type="entry name" value="AAA_lid_14"/>
    <property type="match status" value="1"/>
</dbReference>
<evidence type="ECO:0000259" key="17">
    <source>
        <dbReference type="PROSITE" id="PS50045"/>
    </source>
</evidence>
<dbReference type="InterPro" id="IPR002197">
    <property type="entry name" value="HTH_Fis"/>
</dbReference>
<keyword evidence="6" id="KW-0547">Nucleotide-binding</keyword>
<dbReference type="GO" id="GO:0000160">
    <property type="term" value="P:phosphorelay signal transduction system"/>
    <property type="evidence" value="ECO:0007669"/>
    <property type="project" value="UniProtKB-KW"/>
</dbReference>
<protein>
    <recommendedName>
        <fullName evidence="2">DNA-binding transcriptional regulator NtrC</fullName>
    </recommendedName>
    <alternativeName>
        <fullName evidence="14">Nitrogen regulation protein NR(I)</fullName>
    </alternativeName>
    <alternativeName>
        <fullName evidence="15">Nitrogen regulator I</fullName>
    </alternativeName>
</protein>
<dbReference type="Proteomes" id="UP000319771">
    <property type="component" value="Unassembled WGS sequence"/>
</dbReference>
<evidence type="ECO:0000256" key="16">
    <source>
        <dbReference type="PROSITE-ProRule" id="PRU00169"/>
    </source>
</evidence>
<evidence type="ECO:0000256" key="2">
    <source>
        <dbReference type="ARBA" id="ARBA00019059"/>
    </source>
</evidence>
<name>A0A538UE27_UNCEI</name>
<dbReference type="SMART" id="SM00382">
    <property type="entry name" value="AAA"/>
    <property type="match status" value="1"/>
</dbReference>
<evidence type="ECO:0000256" key="10">
    <source>
        <dbReference type="ARBA" id="ARBA00023125"/>
    </source>
</evidence>
<evidence type="ECO:0000256" key="13">
    <source>
        <dbReference type="ARBA" id="ARBA00023231"/>
    </source>
</evidence>
<dbReference type="AlphaFoldDB" id="A0A538UE27"/>
<keyword evidence="13" id="KW-0535">Nitrogen fixation</keyword>
<dbReference type="FunFam" id="3.40.50.300:FF:000006">
    <property type="entry name" value="DNA-binding transcriptional regulator NtrC"/>
    <property type="match status" value="1"/>
</dbReference>
<dbReference type="SUPFAM" id="SSF46689">
    <property type="entry name" value="Homeodomain-like"/>
    <property type="match status" value="1"/>
</dbReference>
<keyword evidence="3" id="KW-0963">Cytoplasm</keyword>
<keyword evidence="12" id="KW-0804">Transcription</keyword>
<evidence type="ECO:0000256" key="5">
    <source>
        <dbReference type="ARBA" id="ARBA00022553"/>
    </source>
</evidence>
<keyword evidence="4" id="KW-0678">Repressor</keyword>
<evidence type="ECO:0000256" key="8">
    <source>
        <dbReference type="ARBA" id="ARBA00023012"/>
    </source>
</evidence>
<keyword evidence="11" id="KW-0010">Activator</keyword>
<dbReference type="PRINTS" id="PR01590">
    <property type="entry name" value="HTHFIS"/>
</dbReference>
<dbReference type="GO" id="GO:0005737">
    <property type="term" value="C:cytoplasm"/>
    <property type="evidence" value="ECO:0007669"/>
    <property type="project" value="UniProtKB-SubCell"/>
</dbReference>
<dbReference type="InterPro" id="IPR025944">
    <property type="entry name" value="Sigma_54_int_dom_CS"/>
</dbReference>
<keyword evidence="9" id="KW-0805">Transcription regulation</keyword>
<dbReference type="PROSITE" id="PS00675">
    <property type="entry name" value="SIGMA54_INTERACT_1"/>
    <property type="match status" value="1"/>
</dbReference>
<comment type="subcellular location">
    <subcellularLocation>
        <location evidence="1">Cytoplasm</location>
    </subcellularLocation>
</comment>
<gene>
    <name evidence="19" type="ORF">E6K81_01090</name>
</gene>
<proteinExistence type="predicted"/>
<comment type="caution">
    <text evidence="19">The sequence shown here is derived from an EMBL/GenBank/DDBJ whole genome shotgun (WGS) entry which is preliminary data.</text>
</comment>
<evidence type="ECO:0000256" key="15">
    <source>
        <dbReference type="ARBA" id="ARBA00031910"/>
    </source>
</evidence>
<dbReference type="InterPro" id="IPR002078">
    <property type="entry name" value="Sigma_54_int"/>
</dbReference>
<evidence type="ECO:0000256" key="6">
    <source>
        <dbReference type="ARBA" id="ARBA00022741"/>
    </source>
</evidence>
<dbReference type="SMART" id="SM00448">
    <property type="entry name" value="REC"/>
    <property type="match status" value="1"/>
</dbReference>
<organism evidence="19 20">
    <name type="scientific">Eiseniibacteriota bacterium</name>
    <dbReference type="NCBI Taxonomy" id="2212470"/>
    <lineage>
        <taxon>Bacteria</taxon>
        <taxon>Candidatus Eiseniibacteriota</taxon>
    </lineage>
</organism>
<dbReference type="InterPro" id="IPR025943">
    <property type="entry name" value="Sigma_54_int_dom_ATP-bd_2"/>
</dbReference>
<dbReference type="InterPro" id="IPR058031">
    <property type="entry name" value="AAA_lid_NorR"/>
</dbReference>
<evidence type="ECO:0000256" key="7">
    <source>
        <dbReference type="ARBA" id="ARBA00022840"/>
    </source>
</evidence>
<evidence type="ECO:0000313" key="20">
    <source>
        <dbReference type="Proteomes" id="UP000319771"/>
    </source>
</evidence>
<dbReference type="PROSITE" id="PS50045">
    <property type="entry name" value="SIGMA54_INTERACT_4"/>
    <property type="match status" value="1"/>
</dbReference>
<dbReference type="InterPro" id="IPR027417">
    <property type="entry name" value="P-loop_NTPase"/>
</dbReference>
<dbReference type="PROSITE" id="PS00688">
    <property type="entry name" value="SIGMA54_INTERACT_3"/>
    <property type="match status" value="1"/>
</dbReference>
<keyword evidence="8" id="KW-0902">Two-component regulatory system</keyword>
<dbReference type="InterPro" id="IPR009057">
    <property type="entry name" value="Homeodomain-like_sf"/>
</dbReference>
<evidence type="ECO:0000256" key="3">
    <source>
        <dbReference type="ARBA" id="ARBA00022490"/>
    </source>
</evidence>
<dbReference type="GO" id="GO:0005524">
    <property type="term" value="F:ATP binding"/>
    <property type="evidence" value="ECO:0007669"/>
    <property type="project" value="UniProtKB-KW"/>
</dbReference>
<evidence type="ECO:0000256" key="4">
    <source>
        <dbReference type="ARBA" id="ARBA00022491"/>
    </source>
</evidence>
<keyword evidence="7" id="KW-0067">ATP-binding</keyword>
<dbReference type="PROSITE" id="PS50110">
    <property type="entry name" value="RESPONSE_REGULATORY"/>
    <property type="match status" value="1"/>
</dbReference>
<evidence type="ECO:0000313" key="19">
    <source>
        <dbReference type="EMBL" id="TMQ74151.1"/>
    </source>
</evidence>
<dbReference type="Pfam" id="PF00158">
    <property type="entry name" value="Sigma54_activat"/>
    <property type="match status" value="1"/>
</dbReference>
<evidence type="ECO:0000256" key="12">
    <source>
        <dbReference type="ARBA" id="ARBA00023163"/>
    </source>
</evidence>
<dbReference type="GO" id="GO:0006355">
    <property type="term" value="P:regulation of DNA-templated transcription"/>
    <property type="evidence" value="ECO:0007669"/>
    <property type="project" value="InterPro"/>
</dbReference>
<evidence type="ECO:0000256" key="11">
    <source>
        <dbReference type="ARBA" id="ARBA00023159"/>
    </source>
</evidence>
<feature type="domain" description="Sigma-54 factor interaction" evidence="17">
    <location>
        <begin position="141"/>
        <end position="368"/>
    </location>
</feature>
<dbReference type="Gene3D" id="1.10.10.60">
    <property type="entry name" value="Homeodomain-like"/>
    <property type="match status" value="1"/>
</dbReference>
<keyword evidence="10" id="KW-0238">DNA-binding</keyword>
<dbReference type="InterPro" id="IPR025662">
    <property type="entry name" value="Sigma_54_int_dom_ATP-bd_1"/>
</dbReference>
<dbReference type="SUPFAM" id="SSF52172">
    <property type="entry name" value="CheY-like"/>
    <property type="match status" value="1"/>
</dbReference>
<evidence type="ECO:0000256" key="1">
    <source>
        <dbReference type="ARBA" id="ARBA00004496"/>
    </source>
</evidence>
<dbReference type="Pfam" id="PF00072">
    <property type="entry name" value="Response_reg"/>
    <property type="match status" value="1"/>
</dbReference>
<reference evidence="19 20" key="1">
    <citation type="journal article" date="2019" name="Nat. Microbiol.">
        <title>Mediterranean grassland soil C-N compound turnover is dependent on rainfall and depth, and is mediated by genomically divergent microorganisms.</title>
        <authorList>
            <person name="Diamond S."/>
            <person name="Andeer P.F."/>
            <person name="Li Z."/>
            <person name="Crits-Christoph A."/>
            <person name="Burstein D."/>
            <person name="Anantharaman K."/>
            <person name="Lane K.R."/>
            <person name="Thomas B.C."/>
            <person name="Pan C."/>
            <person name="Northen T.R."/>
            <person name="Banfield J.F."/>
        </authorList>
    </citation>
    <scope>NUCLEOTIDE SEQUENCE [LARGE SCALE GENOMIC DNA]</scope>
    <source>
        <strain evidence="19">WS_11</strain>
    </source>
</reference>
<dbReference type="Gene3D" id="1.10.8.60">
    <property type="match status" value="1"/>
</dbReference>
<dbReference type="InterPro" id="IPR001789">
    <property type="entry name" value="Sig_transdc_resp-reg_receiver"/>
</dbReference>
<dbReference type="Pfam" id="PF02954">
    <property type="entry name" value="HTH_8"/>
    <property type="match status" value="1"/>
</dbReference>
<feature type="modified residue" description="4-aspartylphosphate" evidence="16">
    <location>
        <position position="52"/>
    </location>
</feature>
<evidence type="ECO:0000256" key="9">
    <source>
        <dbReference type="ARBA" id="ARBA00023015"/>
    </source>
</evidence>
<evidence type="ECO:0000259" key="18">
    <source>
        <dbReference type="PROSITE" id="PS50110"/>
    </source>
</evidence>
<accession>A0A538UE27</accession>
<evidence type="ECO:0000256" key="14">
    <source>
        <dbReference type="ARBA" id="ARBA00029881"/>
    </source>
</evidence>
<feature type="domain" description="Response regulatory" evidence="18">
    <location>
        <begin position="3"/>
        <end position="117"/>
    </location>
</feature>
<dbReference type="InterPro" id="IPR011006">
    <property type="entry name" value="CheY-like_superfamily"/>
</dbReference>
<dbReference type="Gene3D" id="3.40.50.300">
    <property type="entry name" value="P-loop containing nucleotide triphosphate hydrolases"/>
    <property type="match status" value="1"/>
</dbReference>
<sequence length="486" mass="53485">MEHILVVDDDEAVLSALATLLETHGYRVTVARRGEAGLERVDLDHPDLVIMDIWLPGISGLTAFREMKQRQPWMPTIVITGSSTTELAIEASKLGAFDYLLKPFEPEQMLRVVRLALDSGQAIRRPPPAARRDAPESFEAIVGQGPSMHEVYKAIGRVAPTDATVLIRGESGTGKELVARAIHQHSLRHHKPLIVVNCVAIPETLLESELFGYERGAFTGAVGRRVGRFEQAEGGTLMLDEIGDLPSGVQAKILRVLQERTFERVGGNETLRADVRIIAATNRDIENADGQFRRDLYYRLNVVTIHLPPLRARREDIPALANTFLARAARELGVQKPVIKPEAMDLLMHYPWPGNVRQLEHCLRRALIFGRGCPIRTDDLAPQLGQETPAPSDARPAAGGDVLEAEVRRYLSTQSGSRAHGRLMDRVGRLLVVEALRQSGGNLSRAASVLGLPRPTLHAKVQKYGVTRAVQITESDRQLLDGPSAS</sequence>
<dbReference type="PROSITE" id="PS00676">
    <property type="entry name" value="SIGMA54_INTERACT_2"/>
    <property type="match status" value="1"/>
</dbReference>
<keyword evidence="5 16" id="KW-0597">Phosphoprotein</keyword>
<dbReference type="Gene3D" id="3.40.50.2300">
    <property type="match status" value="1"/>
</dbReference>
<dbReference type="SUPFAM" id="SSF52540">
    <property type="entry name" value="P-loop containing nucleoside triphosphate hydrolases"/>
    <property type="match status" value="1"/>
</dbReference>
<dbReference type="InterPro" id="IPR003593">
    <property type="entry name" value="AAA+_ATPase"/>
</dbReference>
<dbReference type="PANTHER" id="PTHR32071">
    <property type="entry name" value="TRANSCRIPTIONAL REGULATORY PROTEIN"/>
    <property type="match status" value="1"/>
</dbReference>
<dbReference type="GO" id="GO:0043565">
    <property type="term" value="F:sequence-specific DNA binding"/>
    <property type="evidence" value="ECO:0007669"/>
    <property type="project" value="InterPro"/>
</dbReference>
<dbReference type="CDD" id="cd00009">
    <property type="entry name" value="AAA"/>
    <property type="match status" value="1"/>
</dbReference>
<dbReference type="EMBL" id="VBPB01000010">
    <property type="protein sequence ID" value="TMQ74151.1"/>
    <property type="molecule type" value="Genomic_DNA"/>
</dbReference>
<dbReference type="PANTHER" id="PTHR32071:SF95">
    <property type="entry name" value="DNA-BINDING TRANSCRIPTIONAL REGULATOR NTRC"/>
    <property type="match status" value="1"/>
</dbReference>